<accession>A0A6A4HTC5</accession>
<protein>
    <submittedName>
        <fullName evidence="2">Uncharacterized protein</fullName>
    </submittedName>
</protein>
<evidence type="ECO:0000256" key="1">
    <source>
        <dbReference type="SAM" id="MobiDB-lite"/>
    </source>
</evidence>
<dbReference type="EMBL" id="ML769446">
    <property type="protein sequence ID" value="KAE9401416.1"/>
    <property type="molecule type" value="Genomic_DNA"/>
</dbReference>
<evidence type="ECO:0000313" key="3">
    <source>
        <dbReference type="Proteomes" id="UP000799118"/>
    </source>
</evidence>
<proteinExistence type="predicted"/>
<dbReference type="Proteomes" id="UP000799118">
    <property type="component" value="Unassembled WGS sequence"/>
</dbReference>
<feature type="region of interest" description="Disordered" evidence="1">
    <location>
        <begin position="1"/>
        <end position="46"/>
    </location>
</feature>
<name>A0A6A4HTC5_9AGAR</name>
<evidence type="ECO:0000313" key="2">
    <source>
        <dbReference type="EMBL" id="KAE9401416.1"/>
    </source>
</evidence>
<feature type="compositionally biased region" description="Polar residues" evidence="1">
    <location>
        <begin position="34"/>
        <end position="46"/>
    </location>
</feature>
<sequence>MFTSSAGNQDDQEEIDDDPDAGDDDETDEDLNDSTITWSTNHQPASSKSYFRHLHQSIDRHCDQFAINLRLCICSVPPFFHSSPLGHITVC</sequence>
<dbReference type="AlphaFoldDB" id="A0A6A4HTC5"/>
<organism evidence="2 3">
    <name type="scientific">Gymnopus androsaceus JB14</name>
    <dbReference type="NCBI Taxonomy" id="1447944"/>
    <lineage>
        <taxon>Eukaryota</taxon>
        <taxon>Fungi</taxon>
        <taxon>Dikarya</taxon>
        <taxon>Basidiomycota</taxon>
        <taxon>Agaricomycotina</taxon>
        <taxon>Agaricomycetes</taxon>
        <taxon>Agaricomycetidae</taxon>
        <taxon>Agaricales</taxon>
        <taxon>Marasmiineae</taxon>
        <taxon>Omphalotaceae</taxon>
        <taxon>Gymnopus</taxon>
    </lineage>
</organism>
<gene>
    <name evidence="2" type="ORF">BT96DRAFT_992136</name>
</gene>
<feature type="compositionally biased region" description="Acidic residues" evidence="1">
    <location>
        <begin position="10"/>
        <end position="32"/>
    </location>
</feature>
<reference evidence="2" key="1">
    <citation type="journal article" date="2019" name="Environ. Microbiol.">
        <title>Fungal ecological strategies reflected in gene transcription - a case study of two litter decomposers.</title>
        <authorList>
            <person name="Barbi F."/>
            <person name="Kohler A."/>
            <person name="Barry K."/>
            <person name="Baskaran P."/>
            <person name="Daum C."/>
            <person name="Fauchery L."/>
            <person name="Ihrmark K."/>
            <person name="Kuo A."/>
            <person name="LaButti K."/>
            <person name="Lipzen A."/>
            <person name="Morin E."/>
            <person name="Grigoriev I.V."/>
            <person name="Henrissat B."/>
            <person name="Lindahl B."/>
            <person name="Martin F."/>
        </authorList>
    </citation>
    <scope>NUCLEOTIDE SEQUENCE</scope>
    <source>
        <strain evidence="2">JB14</strain>
    </source>
</reference>
<keyword evidence="3" id="KW-1185">Reference proteome</keyword>